<proteinExistence type="inferred from homology"/>
<dbReference type="InterPro" id="IPR029058">
    <property type="entry name" value="AB_hydrolase_fold"/>
</dbReference>
<protein>
    <recommendedName>
        <fullName evidence="9">Carbohydrate esterase</fullName>
    </recommendedName>
</protein>
<organism evidence="7 8">
    <name type="scientific">Corynebacterium argentoratense DSM 44202</name>
    <dbReference type="NCBI Taxonomy" id="1348662"/>
    <lineage>
        <taxon>Bacteria</taxon>
        <taxon>Bacillati</taxon>
        <taxon>Actinomycetota</taxon>
        <taxon>Actinomycetes</taxon>
        <taxon>Mycobacteriales</taxon>
        <taxon>Corynebacteriaceae</taxon>
        <taxon>Corynebacterium</taxon>
    </lineage>
</organism>
<dbReference type="Pfam" id="PF01083">
    <property type="entry name" value="Cutinase"/>
    <property type="match status" value="1"/>
</dbReference>
<dbReference type="EMBL" id="CP006365">
    <property type="protein sequence ID" value="AGU15937.1"/>
    <property type="molecule type" value="Genomic_DNA"/>
</dbReference>
<dbReference type="InterPro" id="IPR000675">
    <property type="entry name" value="Cutinase/axe"/>
</dbReference>
<accession>U3GZZ5</accession>
<name>U3GZZ5_9CORY</name>
<dbReference type="AlphaFoldDB" id="U3GZZ5"/>
<dbReference type="Proteomes" id="UP000016943">
    <property type="component" value="Chromosome"/>
</dbReference>
<keyword evidence="3" id="KW-0378">Hydrolase</keyword>
<reference evidence="7 8" key="1">
    <citation type="journal article" date="2013" name="Genome Announc.">
        <title>Whole-Genome Sequence of the Clinical Strain Corynebacterium argentoratense DSM 44202, Isolated from a Human Throat Specimen.</title>
        <authorList>
            <person name="Bomholt C."/>
            <person name="Glaub A."/>
            <person name="Gravermann K."/>
            <person name="Albersmeier A."/>
            <person name="Brinkrolf K."/>
            <person name="Ruckert C."/>
            <person name="Tauch A."/>
        </authorList>
    </citation>
    <scope>NUCLEOTIDE SEQUENCE [LARGE SCALE GENOMIC DNA]</scope>
    <source>
        <strain evidence="7">DSM 44202</strain>
    </source>
</reference>
<keyword evidence="4" id="KW-1015">Disulfide bond</keyword>
<comment type="similarity">
    <text evidence="1">Belongs to the cutinase family.</text>
</comment>
<dbReference type="GO" id="GO:0052689">
    <property type="term" value="F:carboxylic ester hydrolase activity"/>
    <property type="evidence" value="ECO:0007669"/>
    <property type="project" value="UniProtKB-KW"/>
</dbReference>
<dbReference type="SMART" id="SM01110">
    <property type="entry name" value="Cutinase"/>
    <property type="match status" value="1"/>
</dbReference>
<evidence type="ECO:0008006" key="9">
    <source>
        <dbReference type="Google" id="ProtNLM"/>
    </source>
</evidence>
<dbReference type="PANTHER" id="PTHR33630">
    <property type="entry name" value="CUTINASE RV1984C-RELATED-RELATED"/>
    <property type="match status" value="1"/>
</dbReference>
<feature type="region of interest" description="Disordered" evidence="5">
    <location>
        <begin position="39"/>
        <end position="63"/>
    </location>
</feature>
<dbReference type="eggNOG" id="COG4223">
    <property type="taxonomic scope" value="Bacteria"/>
</dbReference>
<evidence type="ECO:0000256" key="6">
    <source>
        <dbReference type="SAM" id="Phobius"/>
    </source>
</evidence>
<dbReference type="SUPFAM" id="SSF53474">
    <property type="entry name" value="alpha/beta-Hydrolases"/>
    <property type="match status" value="1"/>
</dbReference>
<dbReference type="HOGENOM" id="CLU_882318_0_0_11"/>
<dbReference type="STRING" id="1348662.CARG_09205"/>
<sequence length="322" mass="33992">MGRNARGAGQDRSSIGKLLIAVLAVLVVIVIGVGLMRHFEGPSDTGPTETPSSPEAESPKQPEWCPSVEFISAPGTWESSPDDDPLNPTFNPMSFMLSVTNPLKERYPEGEPGGVKIWTVPYTAQFKNLGAMHEMGYDKSRTEGANKVAAELTTMHEQCPLTDFVMAGFSQGAVLLGDIANEIGTQDIPVPAERIRGVALVADGRREPGVGQTAGIEVRGVGAEVSLQSLNGLAQVVTPGATMRGPRPGGFGSLNDRVFEICAPDDSICDAPLGVDDAIGRAQALVDANGVHAMYATNPVVFEGTTTNQWLVQWAENLIGAP</sequence>
<keyword evidence="6" id="KW-0472">Membrane</keyword>
<keyword evidence="6" id="KW-1133">Transmembrane helix</keyword>
<gene>
    <name evidence="7" type="ORF">CARG_09205</name>
</gene>
<evidence type="ECO:0000256" key="4">
    <source>
        <dbReference type="ARBA" id="ARBA00023157"/>
    </source>
</evidence>
<feature type="transmembrane region" description="Helical" evidence="6">
    <location>
        <begin position="18"/>
        <end position="36"/>
    </location>
</feature>
<evidence type="ECO:0000256" key="3">
    <source>
        <dbReference type="ARBA" id="ARBA00022801"/>
    </source>
</evidence>
<evidence type="ECO:0000256" key="2">
    <source>
        <dbReference type="ARBA" id="ARBA00022487"/>
    </source>
</evidence>
<keyword evidence="2" id="KW-0719">Serine esterase</keyword>
<keyword evidence="6" id="KW-0812">Transmembrane</keyword>
<feature type="compositionally biased region" description="Polar residues" evidence="5">
    <location>
        <begin position="45"/>
        <end position="55"/>
    </location>
</feature>
<dbReference type="KEGG" id="caz:CARG_09205"/>
<dbReference type="PANTHER" id="PTHR33630:SF9">
    <property type="entry name" value="CUTINASE 4"/>
    <property type="match status" value="1"/>
</dbReference>
<evidence type="ECO:0000313" key="8">
    <source>
        <dbReference type="Proteomes" id="UP000016943"/>
    </source>
</evidence>
<keyword evidence="8" id="KW-1185">Reference proteome</keyword>
<evidence type="ECO:0000256" key="1">
    <source>
        <dbReference type="ARBA" id="ARBA00007534"/>
    </source>
</evidence>
<evidence type="ECO:0000256" key="5">
    <source>
        <dbReference type="SAM" id="MobiDB-lite"/>
    </source>
</evidence>
<dbReference type="Gene3D" id="3.40.50.1820">
    <property type="entry name" value="alpha/beta hydrolase"/>
    <property type="match status" value="1"/>
</dbReference>
<dbReference type="OrthoDB" id="4423762at2"/>
<evidence type="ECO:0000313" key="7">
    <source>
        <dbReference type="EMBL" id="AGU15937.1"/>
    </source>
</evidence>
<dbReference type="PATRIC" id="fig|1348662.3.peg.1817"/>